<dbReference type="AlphaFoldDB" id="R6RM77"/>
<organism evidence="1 2">
    <name type="scientific">[Eubacterium] siraeum CAG:80</name>
    <dbReference type="NCBI Taxonomy" id="1263080"/>
    <lineage>
        <taxon>Bacteria</taxon>
        <taxon>Bacillati</taxon>
        <taxon>Bacillota</taxon>
        <taxon>Clostridia</taxon>
        <taxon>Eubacteriales</taxon>
        <taxon>Oscillospiraceae</taxon>
        <taxon>Oscillospiraceae incertae sedis</taxon>
    </lineage>
</organism>
<dbReference type="Proteomes" id="UP000018142">
    <property type="component" value="Unassembled WGS sequence"/>
</dbReference>
<comment type="caution">
    <text evidence="1">The sequence shown here is derived from an EMBL/GenBank/DDBJ whole genome shotgun (WGS) entry which is preliminary data.</text>
</comment>
<dbReference type="EMBL" id="CBFJ010000116">
    <property type="protein sequence ID" value="CDC46424.1"/>
    <property type="molecule type" value="Genomic_DNA"/>
</dbReference>
<evidence type="ECO:0000313" key="1">
    <source>
        <dbReference type="EMBL" id="CDC46424.1"/>
    </source>
</evidence>
<reference evidence="1" key="1">
    <citation type="submission" date="2012-11" db="EMBL/GenBank/DDBJ databases">
        <title>Dependencies among metagenomic species, viruses, plasmids and units of genetic variation.</title>
        <authorList>
            <person name="Nielsen H.B."/>
            <person name="Almeida M."/>
            <person name="Juncker A.S."/>
            <person name="Rasmussen S."/>
            <person name="Li J."/>
            <person name="Sunagawa S."/>
            <person name="Plichta D."/>
            <person name="Gautier L."/>
            <person name="Le Chatelier E."/>
            <person name="Peletier E."/>
            <person name="Bonde I."/>
            <person name="Nielsen T."/>
            <person name="Manichanh C."/>
            <person name="Arumugam M."/>
            <person name="Batto J."/>
            <person name="Santos M.B.Q.D."/>
            <person name="Blom N."/>
            <person name="Borruel N."/>
            <person name="Burgdorf K.S."/>
            <person name="Boumezbeur F."/>
            <person name="Casellas F."/>
            <person name="Dore J."/>
            <person name="Guarner F."/>
            <person name="Hansen T."/>
            <person name="Hildebrand F."/>
            <person name="Kaas R.S."/>
            <person name="Kennedy S."/>
            <person name="Kristiansen K."/>
            <person name="Kultima J.R."/>
            <person name="Leonard P."/>
            <person name="Levenez F."/>
            <person name="Lund O."/>
            <person name="Moumen B."/>
            <person name="Le Paslier D."/>
            <person name="Pons N."/>
            <person name="Pedersen O."/>
            <person name="Prifti E."/>
            <person name="Qin J."/>
            <person name="Raes J."/>
            <person name="Tap J."/>
            <person name="Tims S."/>
            <person name="Ussery D.W."/>
            <person name="Yamada T."/>
            <person name="MetaHit consortium"/>
            <person name="Renault P."/>
            <person name="Sicheritz-Ponten T."/>
            <person name="Bork P."/>
            <person name="Wang J."/>
            <person name="Brunak S."/>
            <person name="Ehrlich S.D."/>
        </authorList>
    </citation>
    <scope>NUCLEOTIDE SEQUENCE [LARGE SCALE GENOMIC DNA]</scope>
</reference>
<protein>
    <submittedName>
        <fullName evidence="1">Uncharacterized protein</fullName>
    </submittedName>
</protein>
<sequence length="196" mass="23355">MRKFVILAVLFLSLLCASIFLIIWLPKSDLDKYIIMHNTNYSEKWNYKYANYNKEDQTLSIKFEKKSGAWNENLDNIYEIYKWLTVKVYETDNLKSYSFNLDFICNGEYFSIRNVSTDLNRLEIWCNTVVELDKISDKFSKATKLYLFPAYYKDITEIEGFDNLQYVCFSQAITDDEIATIQSYFPDCKFECNYSM</sequence>
<proteinExistence type="predicted"/>
<gene>
    <name evidence="1" type="ORF">BN788_01967</name>
</gene>
<accession>R6RM77</accession>
<name>R6RM77_9FIRM</name>
<evidence type="ECO:0000313" key="2">
    <source>
        <dbReference type="Proteomes" id="UP000018142"/>
    </source>
</evidence>